<dbReference type="Gene3D" id="3.30.830.10">
    <property type="entry name" value="Metalloenzyme, LuxS/M16 peptidase-like"/>
    <property type="match status" value="4"/>
</dbReference>
<evidence type="ECO:0000256" key="4">
    <source>
        <dbReference type="ARBA" id="ARBA00012449"/>
    </source>
</evidence>
<dbReference type="GO" id="GO:0046872">
    <property type="term" value="F:metal ion binding"/>
    <property type="evidence" value="ECO:0007669"/>
    <property type="project" value="UniProtKB-KW"/>
</dbReference>
<evidence type="ECO:0000256" key="12">
    <source>
        <dbReference type="ARBA" id="ARBA00031184"/>
    </source>
</evidence>
<keyword evidence="9" id="KW-0862">Zinc</keyword>
<keyword evidence="6 19" id="KW-0645">Protease</keyword>
<evidence type="ECO:0000256" key="11">
    <source>
        <dbReference type="ARBA" id="ARBA00029597"/>
    </source>
</evidence>
<dbReference type="eggNOG" id="COG1025">
    <property type="taxonomic scope" value="Bacteria"/>
</dbReference>
<dbReference type="PANTHER" id="PTHR43690">
    <property type="entry name" value="NARDILYSIN"/>
    <property type="match status" value="1"/>
</dbReference>
<evidence type="ECO:0000259" key="18">
    <source>
        <dbReference type="Pfam" id="PF22456"/>
    </source>
</evidence>
<evidence type="ECO:0000256" key="6">
    <source>
        <dbReference type="ARBA" id="ARBA00022670"/>
    </source>
</evidence>
<dbReference type="InterPro" id="IPR011765">
    <property type="entry name" value="Pept_M16_N"/>
</dbReference>
<keyword evidence="20" id="KW-1185">Reference proteome</keyword>
<feature type="domain" description="Coenzyme PQQ synthesis protein F-like C-terminal lobe" evidence="18">
    <location>
        <begin position="787"/>
        <end position="884"/>
    </location>
</feature>
<dbReference type="RefSeq" id="WP_007621290.1">
    <property type="nucleotide sequence ID" value="NZ_BAEO01000041.1"/>
</dbReference>
<dbReference type="AlphaFoldDB" id="K6YT88"/>
<dbReference type="InterPro" id="IPR007863">
    <property type="entry name" value="Peptidase_M16_C"/>
</dbReference>
<organism evidence="19 20">
    <name type="scientific">Paraglaciecola arctica BSs20135</name>
    <dbReference type="NCBI Taxonomy" id="493475"/>
    <lineage>
        <taxon>Bacteria</taxon>
        <taxon>Pseudomonadati</taxon>
        <taxon>Pseudomonadota</taxon>
        <taxon>Gammaproteobacteria</taxon>
        <taxon>Alteromonadales</taxon>
        <taxon>Alteromonadaceae</taxon>
        <taxon>Paraglaciecola</taxon>
    </lineage>
</organism>
<evidence type="ECO:0000256" key="14">
    <source>
        <dbReference type="RuleBase" id="RU004447"/>
    </source>
</evidence>
<dbReference type="InterPro" id="IPR011249">
    <property type="entry name" value="Metalloenz_LuxS/M16"/>
</dbReference>
<evidence type="ECO:0000256" key="1">
    <source>
        <dbReference type="ARBA" id="ARBA00001947"/>
    </source>
</evidence>
<proteinExistence type="inferred from homology"/>
<evidence type="ECO:0000256" key="13">
    <source>
        <dbReference type="ARBA" id="ARBA00033450"/>
    </source>
</evidence>
<feature type="domain" description="Peptidase M16 middle/third" evidence="17">
    <location>
        <begin position="411"/>
        <end position="687"/>
    </location>
</feature>
<evidence type="ECO:0000259" key="17">
    <source>
        <dbReference type="Pfam" id="PF16187"/>
    </source>
</evidence>
<keyword evidence="7" id="KW-0479">Metal-binding</keyword>
<gene>
    <name evidence="19" type="primary">ptr</name>
    <name evidence="19" type="ORF">GARC_2950</name>
</gene>
<evidence type="ECO:0000256" key="10">
    <source>
        <dbReference type="ARBA" id="ARBA00023049"/>
    </source>
</evidence>
<dbReference type="InterPro" id="IPR050626">
    <property type="entry name" value="Peptidase_M16"/>
</dbReference>
<feature type="domain" description="Peptidase M16 C-terminal" evidence="16">
    <location>
        <begin position="228"/>
        <end position="407"/>
    </location>
</feature>
<dbReference type="Pfam" id="PF22456">
    <property type="entry name" value="PqqF-like_C_4"/>
    <property type="match status" value="1"/>
</dbReference>
<name>K6YT88_9ALTE</name>
<keyword evidence="10" id="KW-0482">Metalloprotease</keyword>
<dbReference type="Pfam" id="PF00675">
    <property type="entry name" value="Peptidase_M16"/>
    <property type="match status" value="1"/>
</dbReference>
<evidence type="ECO:0000256" key="3">
    <source>
        <dbReference type="ARBA" id="ARBA00007261"/>
    </source>
</evidence>
<evidence type="ECO:0000256" key="8">
    <source>
        <dbReference type="ARBA" id="ARBA00022801"/>
    </source>
</evidence>
<comment type="function">
    <text evidence="2">Endopeptidase that degrades small peptides of less than 7 kDa, such as glucagon and insulin.</text>
</comment>
<evidence type="ECO:0000256" key="5">
    <source>
        <dbReference type="ARBA" id="ARBA00017565"/>
    </source>
</evidence>
<dbReference type="STRING" id="493475.GARC_2950"/>
<evidence type="ECO:0000256" key="9">
    <source>
        <dbReference type="ARBA" id="ARBA00022833"/>
    </source>
</evidence>
<dbReference type="InterPro" id="IPR032632">
    <property type="entry name" value="Peptidase_M16_M"/>
</dbReference>
<keyword evidence="8 19" id="KW-0378">Hydrolase</keyword>
<comment type="cofactor">
    <cofactor evidence="1">
        <name>Zn(2+)</name>
        <dbReference type="ChEBI" id="CHEBI:29105"/>
    </cofactor>
</comment>
<evidence type="ECO:0000256" key="2">
    <source>
        <dbReference type="ARBA" id="ARBA00002184"/>
    </source>
</evidence>
<dbReference type="Pfam" id="PF16187">
    <property type="entry name" value="Peptidase_M16_M"/>
    <property type="match status" value="1"/>
</dbReference>
<reference evidence="19 20" key="1">
    <citation type="journal article" date="2017" name="Antonie Van Leeuwenhoek">
        <title>Rhizobium rhizosphaerae sp. nov., a novel species isolated from rice rhizosphere.</title>
        <authorList>
            <person name="Zhao J.J."/>
            <person name="Zhang J."/>
            <person name="Zhang R.J."/>
            <person name="Zhang C.W."/>
            <person name="Yin H.Q."/>
            <person name="Zhang X.X."/>
        </authorList>
    </citation>
    <scope>NUCLEOTIDE SEQUENCE [LARGE SCALE GENOMIC DNA]</scope>
    <source>
        <strain evidence="19 20">BSs20135</strain>
    </source>
</reference>
<dbReference type="PROSITE" id="PS00143">
    <property type="entry name" value="INSULINASE"/>
    <property type="match status" value="1"/>
</dbReference>
<dbReference type="OrthoDB" id="9811314at2"/>
<evidence type="ECO:0000256" key="7">
    <source>
        <dbReference type="ARBA" id="ARBA00022723"/>
    </source>
</evidence>
<evidence type="ECO:0000313" key="19">
    <source>
        <dbReference type="EMBL" id="GAC19913.1"/>
    </source>
</evidence>
<dbReference type="SUPFAM" id="SSF63411">
    <property type="entry name" value="LuxS/MPP-like metallohydrolase"/>
    <property type="match status" value="4"/>
</dbReference>
<dbReference type="Pfam" id="PF05193">
    <property type="entry name" value="Peptidase_M16_C"/>
    <property type="match status" value="1"/>
</dbReference>
<comment type="caution">
    <text evidence="19">The sequence shown here is derived from an EMBL/GenBank/DDBJ whole genome shotgun (WGS) entry which is preliminary data.</text>
</comment>
<dbReference type="EC" id="3.4.24.55" evidence="4"/>
<feature type="domain" description="Peptidase M16 N-terminal" evidence="15">
    <location>
        <begin position="66"/>
        <end position="200"/>
    </location>
</feature>
<dbReference type="EMBL" id="BAEO01000041">
    <property type="protein sequence ID" value="GAC19913.1"/>
    <property type="molecule type" value="Genomic_DNA"/>
</dbReference>
<comment type="similarity">
    <text evidence="3 14">Belongs to the peptidase M16 family.</text>
</comment>
<evidence type="ECO:0000313" key="20">
    <source>
        <dbReference type="Proteomes" id="UP000006327"/>
    </source>
</evidence>
<sequence>MTVSSGRNTTLVILIGASILLNACGSTDNAKSEAISTQPEAQSEIVKSPIDNREYASIVLDNQLEVMLVSDPSIEKSAAALSVAVGSLQEPKEFGGLAHYLEHMLFLGTSSYPTVGDYSEFISRNGGSQNAYTQLDHTNYMVAVNNDAYDQALSRFSGFFYEAILDESYADKERNAVHSEWSMKGPNDWVILEQLNGSTLNPKHPISQFNWGNLDSLMDKENNKLQTALVDMYNTYYSANLMKAAMISNLPMADMKKLAMQHFGKIPNKNTPRPKMTVAVAKPEHLKKVVHYIPQTDMKQLRINFVIENNAQQFAVKPNGYVNYLLANEMPGTLASALRDAGLSNAVYSNYDADEYGNAGSFTLYIDLTETGVQNRDEVMGAVLKYLALLRKEGVNPRYFKEIKQSLSNSFRFQEKTNDYSYAMKIAADLQHIPAEYVLSSAYEYQRFNPEVIQAVLDQLTLDNARIFYIDKEQQGEQSMEYFAGKYSVHDISTELEQKWQQQSAKFTLTLPRANSLMPESFDLVAAIHTDKPAQLVSEQDHSVHLGHSALFKQPKGKVTLDLNTGLTKSSAKNHVLADLLDRGLGQQLTELQSEASAAGMGLNTSLSNGLSLTASGFTDKQGMLLASALKQILDFDISESELANLKASFKSDIESSKRQILLNQLFPKFSQVSNLDAFSDEALLAEVDGISPTDIKGFRDLLLKQAHLRVLAFGNYSDQQVIDLSNLVLEQLPKDRQIADVYQSPLLQVAPGKVYSWQENVEMTDIGLIQAYLAPRNDADLAAARVLSQIIRPALFKQIRTEEQLAYAVGFFGQTFREQMLVAYYIQSPAKGLAEVHQRIALFRKGFTQQLAAVTAEEFATTKNSVLITLTQPAKNLSEEMGEFTGDWRDQKWNFDSKQRLIEAIEKITLDDVINFYHRIEGNKDFGQVLIQMRGTKFADKAFIEPKGAIKITDIDSFHQQLSQ</sequence>
<dbReference type="PANTHER" id="PTHR43690:SF18">
    <property type="entry name" value="INSULIN-DEGRADING ENZYME-RELATED"/>
    <property type="match status" value="1"/>
</dbReference>
<dbReference type="Proteomes" id="UP000006327">
    <property type="component" value="Unassembled WGS sequence"/>
</dbReference>
<dbReference type="InterPro" id="IPR001431">
    <property type="entry name" value="Pept_M16_Zn_BS"/>
</dbReference>
<evidence type="ECO:0000259" key="16">
    <source>
        <dbReference type="Pfam" id="PF05193"/>
    </source>
</evidence>
<dbReference type="FunFam" id="3.30.830.10:FF:000012">
    <property type="entry name" value="Protease 3"/>
    <property type="match status" value="1"/>
</dbReference>
<evidence type="ECO:0000259" key="15">
    <source>
        <dbReference type="Pfam" id="PF00675"/>
    </source>
</evidence>
<dbReference type="GO" id="GO:0004222">
    <property type="term" value="F:metalloendopeptidase activity"/>
    <property type="evidence" value="ECO:0007669"/>
    <property type="project" value="UniProtKB-EC"/>
</dbReference>
<dbReference type="GO" id="GO:0006508">
    <property type="term" value="P:proteolysis"/>
    <property type="evidence" value="ECO:0007669"/>
    <property type="project" value="UniProtKB-KW"/>
</dbReference>
<protein>
    <recommendedName>
        <fullName evidence="5">Protease 3</fullName>
        <ecNumber evidence="4">3.4.24.55</ecNumber>
    </recommendedName>
    <alternativeName>
        <fullName evidence="13">Pitrilysin</fullName>
    </alternativeName>
    <alternativeName>
        <fullName evidence="12">Protease III</fullName>
    </alternativeName>
    <alternativeName>
        <fullName evidence="11">Protease pi</fullName>
    </alternativeName>
</protein>
<accession>K6YT88</accession>
<dbReference type="InterPro" id="IPR054734">
    <property type="entry name" value="PqqF-like_C_4"/>
</dbReference>
<dbReference type="GO" id="GO:0005737">
    <property type="term" value="C:cytoplasm"/>
    <property type="evidence" value="ECO:0007669"/>
    <property type="project" value="UniProtKB-ARBA"/>
</dbReference>